<organism evidence="2 3">
    <name type="scientific">Trichuris suis</name>
    <name type="common">pig whipworm</name>
    <dbReference type="NCBI Taxonomy" id="68888"/>
    <lineage>
        <taxon>Eukaryota</taxon>
        <taxon>Metazoa</taxon>
        <taxon>Ecdysozoa</taxon>
        <taxon>Nematoda</taxon>
        <taxon>Enoplea</taxon>
        <taxon>Dorylaimia</taxon>
        <taxon>Trichinellida</taxon>
        <taxon>Trichuridae</taxon>
        <taxon>Trichuris</taxon>
    </lineage>
</organism>
<evidence type="ECO:0000313" key="2">
    <source>
        <dbReference type="EMBL" id="KFD47003.1"/>
    </source>
</evidence>
<keyword evidence="3" id="KW-1185">Reference proteome</keyword>
<name>A0A085LPV7_9BILA</name>
<gene>
    <name evidence="2" type="ORF">M513_12133</name>
</gene>
<protein>
    <submittedName>
        <fullName evidence="2">Uncharacterized protein</fullName>
    </submittedName>
</protein>
<dbReference type="AlphaFoldDB" id="A0A085LPV7"/>
<proteinExistence type="predicted"/>
<feature type="region of interest" description="Disordered" evidence="1">
    <location>
        <begin position="181"/>
        <end position="222"/>
    </location>
</feature>
<accession>A0A085LPV7</accession>
<reference evidence="2 3" key="1">
    <citation type="journal article" date="2014" name="Nat. Genet.">
        <title>Genome and transcriptome of the porcine whipworm Trichuris suis.</title>
        <authorList>
            <person name="Jex A.R."/>
            <person name="Nejsum P."/>
            <person name="Schwarz E.M."/>
            <person name="Hu L."/>
            <person name="Young N.D."/>
            <person name="Hall R.S."/>
            <person name="Korhonen P.K."/>
            <person name="Liao S."/>
            <person name="Thamsborg S."/>
            <person name="Xia J."/>
            <person name="Xu P."/>
            <person name="Wang S."/>
            <person name="Scheerlinck J.P."/>
            <person name="Hofmann A."/>
            <person name="Sternberg P.W."/>
            <person name="Wang J."/>
            <person name="Gasser R.B."/>
        </authorList>
    </citation>
    <scope>NUCLEOTIDE SEQUENCE [LARGE SCALE GENOMIC DNA]</scope>
    <source>
        <strain evidence="2">DCEP-RM93M</strain>
    </source>
</reference>
<feature type="non-terminal residue" evidence="2">
    <location>
        <position position="245"/>
    </location>
</feature>
<feature type="non-terminal residue" evidence="2">
    <location>
        <position position="1"/>
    </location>
</feature>
<evidence type="ECO:0000313" key="3">
    <source>
        <dbReference type="Proteomes" id="UP000030764"/>
    </source>
</evidence>
<evidence type="ECO:0000256" key="1">
    <source>
        <dbReference type="SAM" id="MobiDB-lite"/>
    </source>
</evidence>
<sequence length="245" mass="27351">TQTEEEVVNSHHPAISCVAKSVVCSDFCTLANNGRIFKKVGPHSMHNEAKSCTASLQTDIYFLRLTLIIPPSQLSTLNVAHGKSSALSCRPQSQPICQMTTLLFDCKFNIGGSTCHRRYVVVNAATFQRWETRSSAEPLPKAATLLYACRCNAVNSCARYNWPSFFNCPCRPRAPRDERRVTYRNDDDGDSQSYFDFSPPPKRLVGRQSNPSSFRAPPPKGSCGTWWAADCRRFFLDSSALQGVR</sequence>
<dbReference type="Proteomes" id="UP000030764">
    <property type="component" value="Unassembled WGS sequence"/>
</dbReference>
<dbReference type="EMBL" id="KL363344">
    <property type="protein sequence ID" value="KFD47003.1"/>
    <property type="molecule type" value="Genomic_DNA"/>
</dbReference>